<gene>
    <name evidence="2" type="ORF">GE061_001921</name>
</gene>
<dbReference type="GO" id="GO:0047389">
    <property type="term" value="F:glycerophosphocholine phosphodiesterase activity"/>
    <property type="evidence" value="ECO:0007669"/>
    <property type="project" value="TreeGrafter"/>
</dbReference>
<organism evidence="2 3">
    <name type="scientific">Apolygus lucorum</name>
    <name type="common">Small green plant bug</name>
    <name type="synonym">Lygocoris lucorum</name>
    <dbReference type="NCBI Taxonomy" id="248454"/>
    <lineage>
        <taxon>Eukaryota</taxon>
        <taxon>Metazoa</taxon>
        <taxon>Ecdysozoa</taxon>
        <taxon>Arthropoda</taxon>
        <taxon>Hexapoda</taxon>
        <taxon>Insecta</taxon>
        <taxon>Pterygota</taxon>
        <taxon>Neoptera</taxon>
        <taxon>Paraneoptera</taxon>
        <taxon>Hemiptera</taxon>
        <taxon>Heteroptera</taxon>
        <taxon>Panheteroptera</taxon>
        <taxon>Cimicomorpha</taxon>
        <taxon>Miridae</taxon>
        <taxon>Mirini</taxon>
        <taxon>Apolygus</taxon>
    </lineage>
</organism>
<dbReference type="OrthoDB" id="1058301at2759"/>
<dbReference type="PANTHER" id="PTHR22958:SF1">
    <property type="entry name" value="GLYCEROPHOSPHOCHOLINE PHOSPHODIESTERASE GPCPD1"/>
    <property type="match status" value="1"/>
</dbReference>
<dbReference type="AlphaFoldDB" id="A0A6A4IWE7"/>
<dbReference type="InterPro" id="IPR002044">
    <property type="entry name" value="CBM20"/>
</dbReference>
<dbReference type="PANTHER" id="PTHR22958">
    <property type="entry name" value="GLYCEROPHOSPHORYL DIESTER PHOSPHODIESTERASE"/>
    <property type="match status" value="1"/>
</dbReference>
<sequence>MMRWWDNDVFNKRRTKSEDEVLRMREELIREEDRKISNDNRGLRQFTFRVEAKTDRLERVGVSGNCPELGNWIPENIVLLDREGTTDIWSKNLLLPLYTEDYIKYRYVVVTDENYNEEDVSKGPTVPTVKSIRRWEANRTVRKLPPILNTLQASASFRKEYLYMSVEAIREARREKTGPPVPDTFGLVDDSNVVSMGWLTSENALELKLFHKDLRLFDKVHSKKPIFIKLRTIRVGDGTEDYCEDPFEGWPVVEVSGQSESLRKFRRQEHYGVRWCSNDNLIFLVWHDNSQTLGILIDFYVYSRPRGNSSDDLGKPHHTGVACLHPCTIADSEGVVQTDIFDIKGNTVGEITLRYVLIKYVKQIKYRMNHSLASLWASMWSSTSRSSLNVIRTCSEIRDNTTASVEATTAEGFNFVEISIQYTKDNLPIFSHSAYLVVALKTSIDITPSEQFQIAVNKCTLSQLHRLRILPVDQCDHILKLKNKKYPLDDKNQPFPTLMQLLNNVSKQVGFIIEVNMMLLREDGTYKEFHHFDVNDNLDKLLKALQQSAGRRNIILASFHPDVCTMMRLKQNTYPVIFLLDGMPDKYPRYDRDVRCRDLDSAIHFAVSLELHGLGLNEETILDPENIENLQKANLVLYCLHVDSERDELVRDYMTKHKLDGILCKRFDEYGRFRRSFGYTLSVKGNERKQIMEWAEEAEKDGYAKPDIHPLEHTFDTVSTLERLINIPPHQISPGLSKYETTPMVITKTDEETTNMMSEDNIVPKNINK</sequence>
<reference evidence="2" key="1">
    <citation type="journal article" date="2021" name="Mol. Ecol. Resour.">
        <title>Apolygus lucorum genome provides insights into omnivorousness and mesophyll feeding.</title>
        <authorList>
            <person name="Liu Y."/>
            <person name="Liu H."/>
            <person name="Wang H."/>
            <person name="Huang T."/>
            <person name="Liu B."/>
            <person name="Yang B."/>
            <person name="Yin L."/>
            <person name="Li B."/>
            <person name="Zhang Y."/>
            <person name="Zhang S."/>
            <person name="Jiang F."/>
            <person name="Zhang X."/>
            <person name="Ren Y."/>
            <person name="Wang B."/>
            <person name="Wang S."/>
            <person name="Lu Y."/>
            <person name="Wu K."/>
            <person name="Fan W."/>
            <person name="Wang G."/>
        </authorList>
    </citation>
    <scope>NUCLEOTIDE SEQUENCE</scope>
    <source>
        <strain evidence="2">12Hb</strain>
    </source>
</reference>
<dbReference type="InterPro" id="IPR051578">
    <property type="entry name" value="GDPD"/>
</dbReference>
<dbReference type="Pfam" id="PF00686">
    <property type="entry name" value="CBM_20"/>
    <property type="match status" value="1"/>
</dbReference>
<protein>
    <recommendedName>
        <fullName evidence="4">GP-PDE domain-containing protein</fullName>
    </recommendedName>
</protein>
<dbReference type="Proteomes" id="UP000466442">
    <property type="component" value="Unassembled WGS sequence"/>
</dbReference>
<dbReference type="PROSITE" id="PS51704">
    <property type="entry name" value="GP_PDE"/>
    <property type="match status" value="1"/>
</dbReference>
<dbReference type="InterPro" id="IPR017946">
    <property type="entry name" value="PLC-like_Pdiesterase_TIM-brl"/>
</dbReference>
<dbReference type="EMBL" id="WIXP02000010">
    <property type="protein sequence ID" value="KAF6203589.1"/>
    <property type="molecule type" value="Genomic_DNA"/>
</dbReference>
<evidence type="ECO:0000313" key="2">
    <source>
        <dbReference type="EMBL" id="KAF6203589.1"/>
    </source>
</evidence>
<dbReference type="GO" id="GO:2001070">
    <property type="term" value="F:starch binding"/>
    <property type="evidence" value="ECO:0007669"/>
    <property type="project" value="InterPro"/>
</dbReference>
<accession>A0A6A4IWE7</accession>
<evidence type="ECO:0008006" key="4">
    <source>
        <dbReference type="Google" id="ProtNLM"/>
    </source>
</evidence>
<dbReference type="SUPFAM" id="SSF51695">
    <property type="entry name" value="PLC-like phosphodiesterases"/>
    <property type="match status" value="1"/>
</dbReference>
<name>A0A6A4IWE7_APOLU</name>
<proteinExistence type="predicted"/>
<dbReference type="SUPFAM" id="SSF49452">
    <property type="entry name" value="Starch-binding domain-like"/>
    <property type="match status" value="1"/>
</dbReference>
<dbReference type="GO" id="GO:0046475">
    <property type="term" value="P:glycerophospholipid catabolic process"/>
    <property type="evidence" value="ECO:0007669"/>
    <property type="project" value="TreeGrafter"/>
</dbReference>
<dbReference type="InterPro" id="IPR030395">
    <property type="entry name" value="GP_PDE_dom"/>
</dbReference>
<dbReference type="Pfam" id="PF03009">
    <property type="entry name" value="GDPD"/>
    <property type="match status" value="1"/>
</dbReference>
<dbReference type="InterPro" id="IPR013783">
    <property type="entry name" value="Ig-like_fold"/>
</dbReference>
<dbReference type="PROSITE" id="PS51166">
    <property type="entry name" value="CBM20"/>
    <property type="match status" value="1"/>
</dbReference>
<dbReference type="SMART" id="SM01065">
    <property type="entry name" value="CBM_2"/>
    <property type="match status" value="1"/>
</dbReference>
<dbReference type="Gene3D" id="3.20.20.190">
    <property type="entry name" value="Phosphatidylinositol (PI) phosphodiesterase"/>
    <property type="match status" value="1"/>
</dbReference>
<keyword evidence="1" id="KW-0378">Hydrolase</keyword>
<keyword evidence="3" id="KW-1185">Reference proteome</keyword>
<evidence type="ECO:0000313" key="3">
    <source>
        <dbReference type="Proteomes" id="UP000466442"/>
    </source>
</evidence>
<comment type="caution">
    <text evidence="2">The sequence shown here is derived from an EMBL/GenBank/DDBJ whole genome shotgun (WGS) entry which is preliminary data.</text>
</comment>
<evidence type="ECO:0000256" key="1">
    <source>
        <dbReference type="ARBA" id="ARBA00022801"/>
    </source>
</evidence>
<dbReference type="Gene3D" id="2.60.40.10">
    <property type="entry name" value="Immunoglobulins"/>
    <property type="match status" value="1"/>
</dbReference>
<dbReference type="InterPro" id="IPR013784">
    <property type="entry name" value="Carb-bd-like_fold"/>
</dbReference>